<dbReference type="EMBL" id="FMYK01000007">
    <property type="protein sequence ID" value="SDC55225.1"/>
    <property type="molecule type" value="Genomic_DNA"/>
</dbReference>
<comment type="similarity">
    <text evidence="1">Belongs to the P-Pant transferase superfamily. Gsp/Sfp/HetI/AcpT family.</text>
</comment>
<dbReference type="GO" id="GO:0005829">
    <property type="term" value="C:cytosol"/>
    <property type="evidence" value="ECO:0007669"/>
    <property type="project" value="TreeGrafter"/>
</dbReference>
<keyword evidence="5" id="KW-1185">Reference proteome</keyword>
<dbReference type="InterPro" id="IPR050559">
    <property type="entry name" value="P-Pant_transferase_sf"/>
</dbReference>
<dbReference type="SUPFAM" id="SSF56214">
    <property type="entry name" value="4'-phosphopantetheinyl transferase"/>
    <property type="match status" value="2"/>
</dbReference>
<name>A0A1G6MJT2_9GAMM</name>
<evidence type="ECO:0000259" key="3">
    <source>
        <dbReference type="Pfam" id="PF01648"/>
    </source>
</evidence>
<dbReference type="Pfam" id="PF01648">
    <property type="entry name" value="ACPS"/>
    <property type="match status" value="1"/>
</dbReference>
<dbReference type="OrthoDB" id="9808281at2"/>
<dbReference type="InterPro" id="IPR037143">
    <property type="entry name" value="4-PPantetheinyl_Trfase_dom_sf"/>
</dbReference>
<dbReference type="GO" id="GO:0019878">
    <property type="term" value="P:lysine biosynthetic process via aminoadipic acid"/>
    <property type="evidence" value="ECO:0007669"/>
    <property type="project" value="TreeGrafter"/>
</dbReference>
<dbReference type="PANTHER" id="PTHR12215:SF10">
    <property type="entry name" value="L-AMINOADIPATE-SEMIALDEHYDE DEHYDROGENASE-PHOSPHOPANTETHEINYL TRANSFERASE"/>
    <property type="match status" value="1"/>
</dbReference>
<keyword evidence="2 4" id="KW-0808">Transferase</keyword>
<evidence type="ECO:0000256" key="1">
    <source>
        <dbReference type="ARBA" id="ARBA00010990"/>
    </source>
</evidence>
<feature type="domain" description="4'-phosphopantetheinyl transferase" evidence="3">
    <location>
        <begin position="90"/>
        <end position="163"/>
    </location>
</feature>
<evidence type="ECO:0000256" key="2">
    <source>
        <dbReference type="ARBA" id="ARBA00022679"/>
    </source>
</evidence>
<evidence type="ECO:0000313" key="4">
    <source>
        <dbReference type="EMBL" id="SDC55225.1"/>
    </source>
</evidence>
<dbReference type="Gene3D" id="3.90.470.20">
    <property type="entry name" value="4'-phosphopantetheinyl transferase domain"/>
    <property type="match status" value="1"/>
</dbReference>
<dbReference type="GO" id="GO:0000287">
    <property type="term" value="F:magnesium ion binding"/>
    <property type="evidence" value="ECO:0007669"/>
    <property type="project" value="InterPro"/>
</dbReference>
<dbReference type="InterPro" id="IPR008278">
    <property type="entry name" value="4-PPantetheinyl_Trfase_dom"/>
</dbReference>
<dbReference type="AlphaFoldDB" id="A0A1G6MJT2"/>
<evidence type="ECO:0000313" key="5">
    <source>
        <dbReference type="Proteomes" id="UP000242317"/>
    </source>
</evidence>
<reference evidence="5" key="1">
    <citation type="submission" date="2016-09" db="EMBL/GenBank/DDBJ databases">
        <authorList>
            <person name="Varghese N."/>
            <person name="Submissions S."/>
        </authorList>
    </citation>
    <scope>NUCLEOTIDE SEQUENCE [LARGE SCALE GENOMIC DNA]</scope>
    <source>
        <strain evidence="5">ANC 3699</strain>
    </source>
</reference>
<dbReference type="PANTHER" id="PTHR12215">
    <property type="entry name" value="PHOSPHOPANTETHEINE TRANSFERASE"/>
    <property type="match status" value="1"/>
</dbReference>
<dbReference type="RefSeq" id="WP_092620493.1">
    <property type="nucleotide sequence ID" value="NZ_FMYK01000007.1"/>
</dbReference>
<sequence>MIHLHIQPLDHIVGEAPAMKRRRLDEAQRAQLRSYQRRLIAQVTGKAVEQLQIEANEFGKPILKCPNTFQFNQSHSQHSYAMAISDEIAQIGVDVEDLQRQVRFEALAAHAFHPEEMHTWQALNYDRQFWFKVWTIKEAVLKAHGMGIRLSLNTLNTHAHPTWDFGMVEHELLGSFYYQNIITAHTMLTVAYPSTHLLQDIHWF</sequence>
<gene>
    <name evidence="4" type="ORF">SAMN05421749_10722</name>
</gene>
<dbReference type="GO" id="GO:0008897">
    <property type="term" value="F:holo-[acyl-carrier-protein] synthase activity"/>
    <property type="evidence" value="ECO:0007669"/>
    <property type="project" value="InterPro"/>
</dbReference>
<dbReference type="Proteomes" id="UP000242317">
    <property type="component" value="Unassembled WGS sequence"/>
</dbReference>
<protein>
    <submittedName>
        <fullName evidence="4">4'-phosphopantetheinyl transferase</fullName>
    </submittedName>
</protein>
<proteinExistence type="inferred from homology"/>
<accession>A0A1G6MJT2</accession>
<organism evidence="4 5">
    <name type="scientific">Acinetobacter marinus</name>
    <dbReference type="NCBI Taxonomy" id="281375"/>
    <lineage>
        <taxon>Bacteria</taxon>
        <taxon>Pseudomonadati</taxon>
        <taxon>Pseudomonadota</taxon>
        <taxon>Gammaproteobacteria</taxon>
        <taxon>Moraxellales</taxon>
        <taxon>Moraxellaceae</taxon>
        <taxon>Acinetobacter</taxon>
    </lineage>
</organism>